<name>A0A918KIN4_9GAMM</name>
<dbReference type="SUPFAM" id="SSF49785">
    <property type="entry name" value="Galactose-binding domain-like"/>
    <property type="match status" value="1"/>
</dbReference>
<evidence type="ECO:0000256" key="1">
    <source>
        <dbReference type="SAM" id="Phobius"/>
    </source>
</evidence>
<dbReference type="RefSeq" id="WP_189611057.1">
    <property type="nucleotide sequence ID" value="NZ_BMXR01000009.1"/>
</dbReference>
<feature type="transmembrane region" description="Helical" evidence="1">
    <location>
        <begin position="120"/>
        <end position="142"/>
    </location>
</feature>
<accession>A0A918KIN4</accession>
<protein>
    <recommendedName>
        <fullName evidence="4">VanZ like family protein</fullName>
    </recommendedName>
</protein>
<evidence type="ECO:0000313" key="3">
    <source>
        <dbReference type="Proteomes" id="UP000626148"/>
    </source>
</evidence>
<dbReference type="Gene3D" id="2.60.120.430">
    <property type="entry name" value="Galactose-binding lectin"/>
    <property type="match status" value="1"/>
</dbReference>
<dbReference type="EMBL" id="BMXR01000009">
    <property type="protein sequence ID" value="GGX64144.1"/>
    <property type="molecule type" value="Genomic_DNA"/>
</dbReference>
<feature type="transmembrane region" description="Helical" evidence="1">
    <location>
        <begin position="68"/>
        <end position="87"/>
    </location>
</feature>
<dbReference type="AlphaFoldDB" id="A0A918KIN4"/>
<keyword evidence="1" id="KW-0812">Transmembrane</keyword>
<reference evidence="2" key="1">
    <citation type="journal article" date="2014" name="Int. J. Syst. Evol. Microbiol.">
        <title>Complete genome sequence of Corynebacterium casei LMG S-19264T (=DSM 44701T), isolated from a smear-ripened cheese.</title>
        <authorList>
            <consortium name="US DOE Joint Genome Institute (JGI-PGF)"/>
            <person name="Walter F."/>
            <person name="Albersmeier A."/>
            <person name="Kalinowski J."/>
            <person name="Ruckert C."/>
        </authorList>
    </citation>
    <scope>NUCLEOTIDE SEQUENCE</scope>
    <source>
        <strain evidence="2">KCTC 22169</strain>
    </source>
</reference>
<reference evidence="2" key="2">
    <citation type="submission" date="2020-09" db="EMBL/GenBank/DDBJ databases">
        <authorList>
            <person name="Sun Q."/>
            <person name="Kim S."/>
        </authorList>
    </citation>
    <scope>NUCLEOTIDE SEQUENCE</scope>
    <source>
        <strain evidence="2">KCTC 22169</strain>
    </source>
</reference>
<keyword evidence="1" id="KW-1133">Transmembrane helix</keyword>
<comment type="caution">
    <text evidence="2">The sequence shown here is derived from an EMBL/GenBank/DDBJ whole genome shotgun (WGS) entry which is preliminary data.</text>
</comment>
<dbReference type="InterPro" id="IPR008979">
    <property type="entry name" value="Galactose-bd-like_sf"/>
</dbReference>
<feature type="transmembrane region" description="Helical" evidence="1">
    <location>
        <begin position="36"/>
        <end position="56"/>
    </location>
</feature>
<gene>
    <name evidence="2" type="ORF">GCM10007392_34770</name>
</gene>
<organism evidence="2 3">
    <name type="scientific">Saccharospirillum salsuginis</name>
    <dbReference type="NCBI Taxonomy" id="418750"/>
    <lineage>
        <taxon>Bacteria</taxon>
        <taxon>Pseudomonadati</taxon>
        <taxon>Pseudomonadota</taxon>
        <taxon>Gammaproteobacteria</taxon>
        <taxon>Oceanospirillales</taxon>
        <taxon>Saccharospirillaceae</taxon>
        <taxon>Saccharospirillum</taxon>
    </lineage>
</organism>
<proteinExistence type="predicted"/>
<sequence length="307" mass="35614">MTSIPAFLKKWTLPALLLVCLPFFFVEDPSGDADQLVPALWNLGHILYFCLAIVALRRHLDMRDWPHWLSISIAVFLISIIIEYLQYGVGRDQGWHEIELNLIGAWLGLFWLNPGGPQIWTGRVIATGLFVHQLLIVTQAGLTDYRIKERMPLITGLEMPYEARWWQGPVSRTNDVAWSGEHSLRVDFTTDSHSGARLETLPRDWTGYERLRFHVYNPYLTPLNLTLRILDRLNESQPLLYSDRFHQSYTVENGWNEIIVDLEDVKNAPSDRMLDLGKISQMEIFTTNLREPRTVFFDGFWLEETGI</sequence>
<evidence type="ECO:0008006" key="4">
    <source>
        <dbReference type="Google" id="ProtNLM"/>
    </source>
</evidence>
<dbReference type="Proteomes" id="UP000626148">
    <property type="component" value="Unassembled WGS sequence"/>
</dbReference>
<evidence type="ECO:0000313" key="2">
    <source>
        <dbReference type="EMBL" id="GGX64144.1"/>
    </source>
</evidence>
<keyword evidence="3" id="KW-1185">Reference proteome</keyword>
<keyword evidence="1" id="KW-0472">Membrane</keyword>